<dbReference type="PROSITE" id="PS50878">
    <property type="entry name" value="RT_POL"/>
    <property type="match status" value="1"/>
</dbReference>
<dbReference type="Pfam" id="PF21368">
    <property type="entry name" value="AI2M-like_HNH"/>
    <property type="match status" value="1"/>
</dbReference>
<dbReference type="Pfam" id="PF01348">
    <property type="entry name" value="Intron_maturas2"/>
    <property type="match status" value="1"/>
</dbReference>
<dbReference type="InterPro" id="IPR024937">
    <property type="entry name" value="Domain_X"/>
</dbReference>
<dbReference type="InterPro" id="IPR051083">
    <property type="entry name" value="GrpII_Intron_Splice-Mob/Def"/>
</dbReference>
<keyword evidence="2" id="KW-0548">Nucleotidyltransferase</keyword>
<name>A0ABV4BK29_9CLOT</name>
<evidence type="ECO:0000313" key="2">
    <source>
        <dbReference type="EMBL" id="MEY7999150.1"/>
    </source>
</evidence>
<dbReference type="PANTHER" id="PTHR34047:SF8">
    <property type="entry name" value="PROTEIN YKFC"/>
    <property type="match status" value="1"/>
</dbReference>
<dbReference type="Pfam" id="PF00078">
    <property type="entry name" value="RVT_1"/>
    <property type="match status" value="1"/>
</dbReference>
<dbReference type="RefSeq" id="WP_369703042.1">
    <property type="nucleotide sequence ID" value="NZ_JBGEWD010000002.1"/>
</dbReference>
<dbReference type="InterPro" id="IPR049030">
    <property type="entry name" value="AI2M-like_HNH"/>
</dbReference>
<dbReference type="InterPro" id="IPR000477">
    <property type="entry name" value="RT_dom"/>
</dbReference>
<dbReference type="SUPFAM" id="SSF56672">
    <property type="entry name" value="DNA/RNA polymerases"/>
    <property type="match status" value="1"/>
</dbReference>
<evidence type="ECO:0000313" key="3">
    <source>
        <dbReference type="Proteomes" id="UP001564657"/>
    </source>
</evidence>
<dbReference type="Proteomes" id="UP001564657">
    <property type="component" value="Unassembled WGS sequence"/>
</dbReference>
<sequence>MRNPEVILDNLVKQSTKAEYQFQRLYRNLFNEQFYIMAYGRIAHKTGNLTKGVDNETIDGFSMKKIHQLIDLMKTEQYQPTPVRRVYIPKKNGKKRPLGIPSFKDKLVQEVIRMILEAIYESQFSKYSHGFRPNKSCHTALSQIQTNFIGTKWFIEGDICSFFDNINHQIMINLLRKRIQDERFIRLVWKFLRAGYLEDWKYHKTYSGTPQGGIISPLLSNIYLRELDTYMEEYRTKFNKGKKRKMNPEYHRYASKASKRKQKLKNLDMSDGERNVLLQEIKEFKSKMHELPSKLAFDETFKRISYTRYADDFIISVIGSKADALTIKKDIEQFLNEKLKIQLSEEKTLITHHSKFAKFLGYEITISRNQNISTDCMGVKKRVHGSKVKLYIPQSAWVNKLKDLGAFRIDKNGTWKPTPRPYLMNLNDLEILSTYNSEIRGLHNYYKLANNATVLQHFAYFMKYSMYKTYASKYQSSVRKILRKYQVNNLFQVKYETKKGTKVRTVYNERIVREKRPDTSANVDNIANTLVYRSQTELTQRLLADKCDWCGKENSEVEVHHIRKLKDLKGKAKWEKAMIARKRKTMILCHKCHVNLHYGRLD</sequence>
<organism evidence="2 3">
    <name type="scientific">Clostridium moutaii</name>
    <dbReference type="NCBI Taxonomy" id="3240932"/>
    <lineage>
        <taxon>Bacteria</taxon>
        <taxon>Bacillati</taxon>
        <taxon>Bacillota</taxon>
        <taxon>Clostridia</taxon>
        <taxon>Eubacteriales</taxon>
        <taxon>Clostridiaceae</taxon>
        <taxon>Clostridium</taxon>
    </lineage>
</organism>
<keyword evidence="2" id="KW-0808">Transferase</keyword>
<dbReference type="PANTHER" id="PTHR34047">
    <property type="entry name" value="NUCLEAR INTRON MATURASE 1, MITOCHONDRIAL-RELATED"/>
    <property type="match status" value="1"/>
</dbReference>
<comment type="caution">
    <text evidence="2">The sequence shown here is derived from an EMBL/GenBank/DDBJ whole genome shotgun (WGS) entry which is preliminary data.</text>
</comment>
<dbReference type="CDD" id="cd01651">
    <property type="entry name" value="RT_G2_intron"/>
    <property type="match status" value="1"/>
</dbReference>
<proteinExistence type="predicted"/>
<dbReference type="EMBL" id="JBGEWD010000002">
    <property type="protein sequence ID" value="MEY7999150.1"/>
    <property type="molecule type" value="Genomic_DNA"/>
</dbReference>
<protein>
    <submittedName>
        <fullName evidence="2">Reverse transcriptase domain-containing protein</fullName>
    </submittedName>
</protein>
<dbReference type="InterPro" id="IPR043502">
    <property type="entry name" value="DNA/RNA_pol_sf"/>
</dbReference>
<keyword evidence="2" id="KW-0695">RNA-directed DNA polymerase</keyword>
<evidence type="ECO:0000259" key="1">
    <source>
        <dbReference type="PROSITE" id="PS50878"/>
    </source>
</evidence>
<feature type="domain" description="Reverse transcriptase" evidence="1">
    <location>
        <begin position="69"/>
        <end position="364"/>
    </location>
</feature>
<reference evidence="2 3" key="1">
    <citation type="submission" date="2024-08" db="EMBL/GenBank/DDBJ databases">
        <title>Clostridium lapicellarii sp. nov., and Clostridium renhuaiense sp. nov., two species isolated from the mud in a fermentation cellar used for producing sauce-flavour Chinese liquors.</title>
        <authorList>
            <person name="Yang F."/>
            <person name="Wang H."/>
            <person name="Chen L.Q."/>
            <person name="Zhou N."/>
            <person name="Lu J.J."/>
            <person name="Pu X.X."/>
            <person name="Wan B."/>
            <person name="Wang L."/>
            <person name="Liu S.J."/>
        </authorList>
    </citation>
    <scope>NUCLEOTIDE SEQUENCE [LARGE SCALE GENOMIC DNA]</scope>
    <source>
        <strain evidence="2 3">MT-5</strain>
    </source>
</reference>
<keyword evidence="3" id="KW-1185">Reference proteome</keyword>
<accession>A0ABV4BK29</accession>
<dbReference type="GO" id="GO:0003964">
    <property type="term" value="F:RNA-directed DNA polymerase activity"/>
    <property type="evidence" value="ECO:0007669"/>
    <property type="project" value="UniProtKB-KW"/>
</dbReference>
<gene>
    <name evidence="2" type="ORF">AB8U03_02875</name>
</gene>